<feature type="transmembrane region" description="Helical" evidence="15">
    <location>
        <begin position="112"/>
        <end position="132"/>
    </location>
</feature>
<evidence type="ECO:0000256" key="3">
    <source>
        <dbReference type="ARBA" id="ARBA00012374"/>
    </source>
</evidence>
<evidence type="ECO:0000256" key="13">
    <source>
        <dbReference type="ARBA" id="ARBA00032932"/>
    </source>
</evidence>
<keyword evidence="5 15" id="KW-1003">Cell membrane</keyword>
<evidence type="ECO:0000256" key="6">
    <source>
        <dbReference type="ARBA" id="ARBA00022692"/>
    </source>
</evidence>
<comment type="function">
    <text evidence="15">Catalyzes the dephosphorylation of undecaprenyl diphosphate (UPP). Confers resistance to bacitracin.</text>
</comment>
<keyword evidence="15" id="KW-0133">Cell shape</keyword>
<evidence type="ECO:0000256" key="10">
    <source>
        <dbReference type="ARBA" id="ARBA00023251"/>
    </source>
</evidence>
<evidence type="ECO:0000313" key="17">
    <source>
        <dbReference type="EMBL" id="QBK62117.1"/>
    </source>
</evidence>
<evidence type="ECO:0000313" key="19">
    <source>
        <dbReference type="Proteomes" id="UP000291995"/>
    </source>
</evidence>
<keyword evidence="9 15" id="KW-0472">Membrane</keyword>
<evidence type="ECO:0000256" key="8">
    <source>
        <dbReference type="ARBA" id="ARBA00022989"/>
    </source>
</evidence>
<evidence type="ECO:0000256" key="11">
    <source>
        <dbReference type="ARBA" id="ARBA00023316"/>
    </source>
</evidence>
<evidence type="ECO:0000313" key="16">
    <source>
        <dbReference type="EMBL" id="ATQ16125.1"/>
    </source>
</evidence>
<keyword evidence="6 15" id="KW-0812">Transmembrane</keyword>
<feature type="transmembrane region" description="Helical" evidence="15">
    <location>
        <begin position="246"/>
        <end position="263"/>
    </location>
</feature>
<dbReference type="EC" id="3.6.1.27" evidence="3 15"/>
<evidence type="ECO:0000256" key="14">
    <source>
        <dbReference type="ARBA" id="ARBA00047594"/>
    </source>
</evidence>
<reference evidence="17" key="2">
    <citation type="submission" date="2022-12" db="EMBL/GenBank/DDBJ databases">
        <title>Whole genome sequencing of Borrelia miyamotoi strains isolated at the Russian territory.</title>
        <authorList>
            <person name="Kuleshov K.V."/>
            <person name="Platonov A.E."/>
            <person name="Goptar I.A."/>
            <person name="Shipulin G.A."/>
            <person name="Markelov M.L."/>
            <person name="Koetsveld J."/>
            <person name="Kolyasnikova N.M."/>
            <person name="Sarksyan D.S."/>
            <person name="Toporkova M.G."/>
            <person name="Hovius J.W."/>
        </authorList>
    </citation>
    <scope>NUCLEOTIDE SEQUENCE</scope>
    <source>
        <strain evidence="17">Yekat-76</strain>
    </source>
</reference>
<feature type="transmembrane region" description="Helical" evidence="15">
    <location>
        <begin position="39"/>
        <end position="59"/>
    </location>
</feature>
<keyword evidence="8 15" id="KW-1133">Transmembrane helix</keyword>
<keyword evidence="18" id="KW-1185">Reference proteome</keyword>
<dbReference type="InterPro" id="IPR003824">
    <property type="entry name" value="UppP"/>
</dbReference>
<dbReference type="GeneID" id="75117969"/>
<dbReference type="PANTHER" id="PTHR30622:SF2">
    <property type="entry name" value="UNDECAPRENYL-DIPHOSPHATASE"/>
    <property type="match status" value="1"/>
</dbReference>
<comment type="subcellular location">
    <subcellularLocation>
        <location evidence="1 15">Cell membrane</location>
        <topology evidence="1 15">Multi-pass membrane protein</topology>
    </subcellularLocation>
</comment>
<evidence type="ECO:0000256" key="2">
    <source>
        <dbReference type="ARBA" id="ARBA00010621"/>
    </source>
</evidence>
<proteinExistence type="inferred from homology"/>
<evidence type="ECO:0000256" key="5">
    <source>
        <dbReference type="ARBA" id="ARBA00022475"/>
    </source>
</evidence>
<dbReference type="HAMAP" id="MF_01006">
    <property type="entry name" value="Undec_diphosphatase"/>
    <property type="match status" value="1"/>
</dbReference>
<dbReference type="RefSeq" id="WP_025443872.1">
    <property type="nucleotide sequence ID" value="NZ_AP024371.1"/>
</dbReference>
<dbReference type="Proteomes" id="UP000230633">
    <property type="component" value="Chromosome"/>
</dbReference>
<evidence type="ECO:0000313" key="18">
    <source>
        <dbReference type="Proteomes" id="UP000230633"/>
    </source>
</evidence>
<gene>
    <name evidence="15" type="primary">uppP</name>
    <name evidence="16" type="ORF">CNO13_02970</name>
    <name evidence="17" type="ORF">EZU67_02970</name>
</gene>
<keyword evidence="10 15" id="KW-0046">Antibiotic resistance</keyword>
<dbReference type="GO" id="GO:0009252">
    <property type="term" value="P:peptidoglycan biosynthetic process"/>
    <property type="evidence" value="ECO:0007669"/>
    <property type="project" value="UniProtKB-KW"/>
</dbReference>
<keyword evidence="11 15" id="KW-0961">Cell wall biogenesis/degradation</keyword>
<dbReference type="EMBL" id="CP024333">
    <property type="protein sequence ID" value="ATQ16125.1"/>
    <property type="molecule type" value="Genomic_DNA"/>
</dbReference>
<accession>A0AAP9CG78</accession>
<dbReference type="GO" id="GO:0050380">
    <property type="term" value="F:undecaprenyl-diphosphatase activity"/>
    <property type="evidence" value="ECO:0007669"/>
    <property type="project" value="UniProtKB-UniRule"/>
</dbReference>
<dbReference type="PANTHER" id="PTHR30622">
    <property type="entry name" value="UNDECAPRENYL-DIPHOSPHATASE"/>
    <property type="match status" value="1"/>
</dbReference>
<evidence type="ECO:0000256" key="9">
    <source>
        <dbReference type="ARBA" id="ARBA00023136"/>
    </source>
</evidence>
<name>A0AAP9CG78_9SPIR</name>
<evidence type="ECO:0000256" key="12">
    <source>
        <dbReference type="ARBA" id="ARBA00032707"/>
    </source>
</evidence>
<feature type="transmembrane region" description="Helical" evidence="15">
    <location>
        <begin position="214"/>
        <end position="234"/>
    </location>
</feature>
<dbReference type="GO" id="GO:0005886">
    <property type="term" value="C:plasma membrane"/>
    <property type="evidence" value="ECO:0007669"/>
    <property type="project" value="UniProtKB-SubCell"/>
</dbReference>
<feature type="transmembrane region" description="Helical" evidence="15">
    <location>
        <begin position="86"/>
        <end position="106"/>
    </location>
</feature>
<keyword evidence="7 15" id="KW-0378">Hydrolase</keyword>
<sequence length="264" mass="30408">MENVLRVVVLGFVQGISEFLPISSSGHLLLLKNFMHIDLSIIFDIYLHFATVLVVMFYYRRRILEFMLVLVKFFLRKTTKLDLDKLELILLILIITLSTAFIGIFIENFNRLFTLNLVLVNFILTSILLFFIESRILIFNLRQNILFSGCLIGVMQGISAMPGISRSGITVFAAVLLGFNRAESFEISFLSLIPVVLGSLILKYKEFFEADMLFNIFEMNLGAIIAFIVGLFSINLFIRMLKDSKLYYFSAYLIILVSIIYFFF</sequence>
<protein>
    <recommendedName>
        <fullName evidence="4 15">Undecaprenyl-diphosphatase</fullName>
        <ecNumber evidence="3 15">3.6.1.27</ecNumber>
    </recommendedName>
    <alternativeName>
        <fullName evidence="13 15">Bacitracin resistance protein</fullName>
    </alternativeName>
    <alternativeName>
        <fullName evidence="12 15">Undecaprenyl pyrophosphate phosphatase</fullName>
    </alternativeName>
</protein>
<dbReference type="Proteomes" id="UP000291995">
    <property type="component" value="Chromosome"/>
</dbReference>
<organism evidence="17 19">
    <name type="scientific">Borrelia miyamotoi</name>
    <dbReference type="NCBI Taxonomy" id="47466"/>
    <lineage>
        <taxon>Bacteria</taxon>
        <taxon>Pseudomonadati</taxon>
        <taxon>Spirochaetota</taxon>
        <taxon>Spirochaetia</taxon>
        <taxon>Spirochaetales</taxon>
        <taxon>Borreliaceae</taxon>
        <taxon>Borrelia</taxon>
    </lineage>
</organism>
<comment type="similarity">
    <text evidence="2 15">Belongs to the UppP family.</text>
</comment>
<reference evidence="19" key="1">
    <citation type="submission" date="2019-03" db="EMBL/GenBank/DDBJ databases">
        <title>Whole genome sequencing of Borrelia miyamotoi strains isolated at the Russian territory.</title>
        <authorList>
            <person name="Kuleshov K.V."/>
            <person name="Platonov A.E."/>
            <person name="Goptar I.A."/>
            <person name="Shipulin G.A."/>
            <person name="Markelov M.L."/>
            <person name="Koetsveld J."/>
            <person name="Kolyasnikova N.M."/>
            <person name="Sarksyan D.S."/>
            <person name="Toporkova M.G."/>
            <person name="Hovius J.W."/>
        </authorList>
    </citation>
    <scope>NUCLEOTIDE SEQUENCE [LARGE SCALE GENOMIC DNA]</scope>
    <source>
        <strain evidence="16 18">Yekat-1</strain>
        <strain evidence="19">Yekat-76</strain>
    </source>
</reference>
<dbReference type="AlphaFoldDB" id="A0AAP9CG78"/>
<evidence type="ECO:0000256" key="4">
    <source>
        <dbReference type="ARBA" id="ARBA00021581"/>
    </source>
</evidence>
<dbReference type="Pfam" id="PF02673">
    <property type="entry name" value="BacA"/>
    <property type="match status" value="1"/>
</dbReference>
<evidence type="ECO:0000256" key="1">
    <source>
        <dbReference type="ARBA" id="ARBA00004651"/>
    </source>
</evidence>
<evidence type="ECO:0000256" key="7">
    <source>
        <dbReference type="ARBA" id="ARBA00022801"/>
    </source>
</evidence>
<dbReference type="GO" id="GO:0071555">
    <property type="term" value="P:cell wall organization"/>
    <property type="evidence" value="ECO:0007669"/>
    <property type="project" value="UniProtKB-KW"/>
</dbReference>
<feature type="transmembrane region" description="Helical" evidence="15">
    <location>
        <begin position="144"/>
        <end position="164"/>
    </location>
</feature>
<dbReference type="NCBIfam" id="NF001396">
    <property type="entry name" value="PRK00281.3-3"/>
    <property type="match status" value="1"/>
</dbReference>
<comment type="catalytic activity">
    <reaction evidence="14 15">
        <text>di-trans,octa-cis-undecaprenyl diphosphate + H2O = di-trans,octa-cis-undecaprenyl phosphate + phosphate + H(+)</text>
        <dbReference type="Rhea" id="RHEA:28094"/>
        <dbReference type="ChEBI" id="CHEBI:15377"/>
        <dbReference type="ChEBI" id="CHEBI:15378"/>
        <dbReference type="ChEBI" id="CHEBI:43474"/>
        <dbReference type="ChEBI" id="CHEBI:58405"/>
        <dbReference type="ChEBI" id="CHEBI:60392"/>
        <dbReference type="EC" id="3.6.1.27"/>
    </reaction>
</comment>
<dbReference type="GO" id="GO:0008360">
    <property type="term" value="P:regulation of cell shape"/>
    <property type="evidence" value="ECO:0007669"/>
    <property type="project" value="UniProtKB-KW"/>
</dbReference>
<keyword evidence="15" id="KW-0573">Peptidoglycan synthesis</keyword>
<dbReference type="EMBL" id="CP036557">
    <property type="protein sequence ID" value="QBK62117.1"/>
    <property type="molecule type" value="Genomic_DNA"/>
</dbReference>
<dbReference type="GO" id="GO:0046677">
    <property type="term" value="P:response to antibiotic"/>
    <property type="evidence" value="ECO:0007669"/>
    <property type="project" value="UniProtKB-UniRule"/>
</dbReference>
<comment type="miscellaneous">
    <text evidence="15">Bacitracin is thought to be involved in the inhibition of peptidoglycan synthesis by sequestering undecaprenyl diphosphate, thereby reducing the pool of lipid carrier available.</text>
</comment>
<feature type="transmembrane region" description="Helical" evidence="15">
    <location>
        <begin position="184"/>
        <end position="202"/>
    </location>
</feature>
<evidence type="ECO:0000256" key="15">
    <source>
        <dbReference type="HAMAP-Rule" id="MF_01006"/>
    </source>
</evidence>